<evidence type="ECO:0000256" key="8">
    <source>
        <dbReference type="ARBA" id="ARBA00054958"/>
    </source>
</evidence>
<dbReference type="GO" id="GO:0012505">
    <property type="term" value="C:endomembrane system"/>
    <property type="evidence" value="ECO:0007669"/>
    <property type="project" value="UniProtKB-SubCell"/>
</dbReference>
<evidence type="ECO:0000256" key="1">
    <source>
        <dbReference type="ARBA" id="ARBA00004127"/>
    </source>
</evidence>
<reference evidence="10" key="1">
    <citation type="submission" date="2022-07" db="EMBL/GenBank/DDBJ databases">
        <title>Chromosome-level genome of Muraenolepis orangiensis.</title>
        <authorList>
            <person name="Kim J."/>
        </authorList>
    </citation>
    <scope>NUCLEOTIDE SEQUENCE</scope>
    <source>
        <strain evidence="10">KU_S4_2022</strain>
        <tissue evidence="10">Muscle</tissue>
    </source>
</reference>
<comment type="function">
    <text evidence="8">Structural component of specialized membrane microdomains known as tetraspanin-enriched microdomains (TERMs), which act as platforms for receptor clustering and signaling. Participates thereby in diverse biological functions such as cell signal transduction, adhesion, migration and protein trafficking. Regulates neuronal differentiation in response to NGF by facilitating NGF-mediated activation of NTRK1/TRKA receptor tyrosine kinase and subsequent downstream signaling pathways. Plays a role in the inhibition of TNFalpha-induced apoptosis. Mechanistically, inhibits the NF-kappa-B signaling pathway by blocking phosphorylation of CHUK. Also promotes the stability of the thiamine transporter 1/SLC19A2 in intestinal epithelial cells leading to an increase of thiamine uptake process.</text>
</comment>
<comment type="subcellular location">
    <subcellularLocation>
        <location evidence="1">Endomembrane system</location>
        <topology evidence="1">Multi-pass membrane protein</topology>
    </subcellularLocation>
    <subcellularLocation>
        <location evidence="9">Membrane</location>
        <topology evidence="9">Multi-pass membrane protein</topology>
    </subcellularLocation>
</comment>
<dbReference type="PIRSF" id="PIRSF002419">
    <property type="entry name" value="Tetraspanin"/>
    <property type="match status" value="1"/>
</dbReference>
<evidence type="ECO:0000313" key="11">
    <source>
        <dbReference type="Proteomes" id="UP001148018"/>
    </source>
</evidence>
<comment type="caution">
    <text evidence="10">The sequence shown here is derived from an EMBL/GenBank/DDBJ whole genome shotgun (WGS) entry which is preliminary data.</text>
</comment>
<evidence type="ECO:0000256" key="7">
    <source>
        <dbReference type="ARBA" id="ARBA00046464"/>
    </source>
</evidence>
<dbReference type="InterPro" id="IPR008952">
    <property type="entry name" value="Tetraspanin_EC2_sf"/>
</dbReference>
<feature type="transmembrane region" description="Helical" evidence="9">
    <location>
        <begin position="12"/>
        <end position="34"/>
    </location>
</feature>
<dbReference type="OrthoDB" id="6134317at2759"/>
<protein>
    <recommendedName>
        <fullName evidence="9">Tetraspanin</fullName>
    </recommendedName>
</protein>
<dbReference type="PRINTS" id="PR00259">
    <property type="entry name" value="TMFOUR"/>
</dbReference>
<keyword evidence="3 9" id="KW-0812">Transmembrane</keyword>
<dbReference type="InterPro" id="IPR000301">
    <property type="entry name" value="Tetraspanin_animals"/>
</dbReference>
<dbReference type="Proteomes" id="UP001148018">
    <property type="component" value="Unassembled WGS sequence"/>
</dbReference>
<sequence length="195" mass="21233">MGCFTFVKVMMVLFNMLIFLGGISLLALGIWATVDGSSFLQILGTFSSQAMQFVNVGFFCIAVGVLLMLLGLMGFIAAHRESRCLLLMFFSIILIIFVAEVAAVVVALAYSSFEQYGSDPVVTKIWNTTMTELNCCGFTNYTDFGCFVQLLEMLKMNTNIVGGVAAGIGAVEIAAMVVSMYLYCSLDSREPLVKH</sequence>
<dbReference type="GO" id="GO:0005886">
    <property type="term" value="C:plasma membrane"/>
    <property type="evidence" value="ECO:0007669"/>
    <property type="project" value="TreeGrafter"/>
</dbReference>
<dbReference type="PANTHER" id="PTHR19282">
    <property type="entry name" value="TETRASPANIN"/>
    <property type="match status" value="1"/>
</dbReference>
<feature type="transmembrane region" description="Helical" evidence="9">
    <location>
        <begin position="54"/>
        <end position="78"/>
    </location>
</feature>
<accession>A0A9Q0E0U6</accession>
<evidence type="ECO:0000313" key="10">
    <source>
        <dbReference type="EMBL" id="KAJ3599044.1"/>
    </source>
</evidence>
<dbReference type="Gene3D" id="1.10.1450.10">
    <property type="entry name" value="Tetraspanin"/>
    <property type="match status" value="1"/>
</dbReference>
<comment type="similarity">
    <text evidence="2 9">Belongs to the tetraspanin (TM4SF) family.</text>
</comment>
<keyword evidence="6" id="KW-0325">Glycoprotein</keyword>
<dbReference type="AlphaFoldDB" id="A0A9Q0E0U6"/>
<evidence type="ECO:0000256" key="9">
    <source>
        <dbReference type="RuleBase" id="RU361218"/>
    </source>
</evidence>
<keyword evidence="4 9" id="KW-1133">Transmembrane helix</keyword>
<evidence type="ECO:0000256" key="2">
    <source>
        <dbReference type="ARBA" id="ARBA00006840"/>
    </source>
</evidence>
<evidence type="ECO:0000256" key="3">
    <source>
        <dbReference type="ARBA" id="ARBA00022692"/>
    </source>
</evidence>
<evidence type="ECO:0000256" key="6">
    <source>
        <dbReference type="ARBA" id="ARBA00023180"/>
    </source>
</evidence>
<organism evidence="10 11">
    <name type="scientific">Muraenolepis orangiensis</name>
    <name type="common">Patagonian moray cod</name>
    <dbReference type="NCBI Taxonomy" id="630683"/>
    <lineage>
        <taxon>Eukaryota</taxon>
        <taxon>Metazoa</taxon>
        <taxon>Chordata</taxon>
        <taxon>Craniata</taxon>
        <taxon>Vertebrata</taxon>
        <taxon>Euteleostomi</taxon>
        <taxon>Actinopterygii</taxon>
        <taxon>Neopterygii</taxon>
        <taxon>Teleostei</taxon>
        <taxon>Neoteleostei</taxon>
        <taxon>Acanthomorphata</taxon>
        <taxon>Zeiogadaria</taxon>
        <taxon>Gadariae</taxon>
        <taxon>Gadiformes</taxon>
        <taxon>Muraenolepidoidei</taxon>
        <taxon>Muraenolepididae</taxon>
        <taxon>Muraenolepis</taxon>
    </lineage>
</organism>
<comment type="subunit">
    <text evidence="7">Interacts with SLC19A2. Interacts with NTRK1/TRKA.</text>
</comment>
<proteinExistence type="inferred from homology"/>
<name>A0A9Q0E0U6_9TELE</name>
<dbReference type="InterPro" id="IPR018499">
    <property type="entry name" value="Tetraspanin/Peripherin"/>
</dbReference>
<feature type="transmembrane region" description="Helical" evidence="9">
    <location>
        <begin position="160"/>
        <end position="184"/>
    </location>
</feature>
<dbReference type="EMBL" id="JANIIK010000048">
    <property type="protein sequence ID" value="KAJ3599044.1"/>
    <property type="molecule type" value="Genomic_DNA"/>
</dbReference>
<keyword evidence="11" id="KW-1185">Reference proteome</keyword>
<dbReference type="Pfam" id="PF00335">
    <property type="entry name" value="Tetraspanin"/>
    <property type="match status" value="1"/>
</dbReference>
<gene>
    <name evidence="10" type="ORF">NHX12_033007</name>
</gene>
<feature type="transmembrane region" description="Helical" evidence="9">
    <location>
        <begin position="85"/>
        <end position="110"/>
    </location>
</feature>
<evidence type="ECO:0000256" key="4">
    <source>
        <dbReference type="ARBA" id="ARBA00022989"/>
    </source>
</evidence>
<dbReference type="SUPFAM" id="SSF48652">
    <property type="entry name" value="Tetraspanin"/>
    <property type="match status" value="1"/>
</dbReference>
<keyword evidence="5 9" id="KW-0472">Membrane</keyword>
<evidence type="ECO:0000256" key="5">
    <source>
        <dbReference type="ARBA" id="ARBA00023136"/>
    </source>
</evidence>
<dbReference type="PANTHER" id="PTHR19282:SF216">
    <property type="entry name" value="TETRASPANIN-1"/>
    <property type="match status" value="1"/>
</dbReference>